<dbReference type="Gene3D" id="3.10.100.10">
    <property type="entry name" value="Mannose-Binding Protein A, subunit A"/>
    <property type="match status" value="3"/>
</dbReference>
<name>A0A6P7G028_DIAVI</name>
<dbReference type="GeneID" id="114334535"/>
<dbReference type="PANTHER" id="PTHR22803">
    <property type="entry name" value="MANNOSE, PHOSPHOLIPASE, LECTIN RECEPTOR RELATED"/>
    <property type="match status" value="1"/>
</dbReference>
<feature type="domain" description="C-type lectin" evidence="3">
    <location>
        <begin position="199"/>
        <end position="319"/>
    </location>
</feature>
<proteinExistence type="predicted"/>
<reference evidence="6" key="1">
    <citation type="submission" date="2025-04" db="UniProtKB">
        <authorList>
            <consortium name="RefSeq"/>
        </authorList>
    </citation>
    <scope>IDENTIFICATION</scope>
    <source>
        <tissue evidence="6">Whole insect</tissue>
    </source>
</reference>
<dbReference type="InterPro" id="IPR016186">
    <property type="entry name" value="C-type_lectin-like/link_sf"/>
</dbReference>
<dbReference type="InParanoid" id="A0A6P7G028"/>
<evidence type="ECO:0000256" key="2">
    <source>
        <dbReference type="SAM" id="SignalP"/>
    </source>
</evidence>
<feature type="domain" description="C-type lectin" evidence="3">
    <location>
        <begin position="44"/>
        <end position="163"/>
    </location>
</feature>
<protein>
    <submittedName>
        <fullName evidence="6">Macrophage mannose receptor 1-like</fullName>
    </submittedName>
</protein>
<dbReference type="CDD" id="cd00037">
    <property type="entry name" value="CLECT"/>
    <property type="match status" value="3"/>
</dbReference>
<keyword evidence="2" id="KW-0732">Signal</keyword>
<reference evidence="4" key="2">
    <citation type="submission" date="2025-05" db="UniProtKB">
        <authorList>
            <consortium name="EnsemblMetazoa"/>
        </authorList>
    </citation>
    <scope>IDENTIFICATION</scope>
</reference>
<evidence type="ECO:0000256" key="1">
    <source>
        <dbReference type="ARBA" id="ARBA00023157"/>
    </source>
</evidence>
<sequence length="612" mass="70025">MFPKIRFTIFVSVLFLAVATAQDPSGWENVFASNRSHVMPLRHFEGKTYYLGYHIKASYMIAMQFCSNIHMKLLSIRSEKENTMIHKFMRDANKLGGYWTSGAKFLDNVNWIWMAYGQNIEYTNWGKNQPDETNDKCLQVYSNGYNLLWNDLNCDALNYFICERYEPKIYASYLNNRESTWDDLLSQSSISANIGLLHFGQKKYYFAKYISGSFMQAIEFCKIINMQLVSITDKEENDRLSKYIRDTNSGNSWWSSGSRLLDGKNWVWFTKGTPIEYTNWGLNQPDTNDEMCLKLVHSNDNGIKWADEYCTAANRIICESNDADDIDYDRDFPGFGYPNSPYPYGRNPPNGRYPNSRYPVGKPALNNRGGLTQLPVPTRSDEEWEELLQDPDRTPFVSRYHGGKRYHVETLIPGTQKQAARFCEYHEMQLLEVNDEYVNDDLAWLLLDLQNVSGPYWIGGKKILGTWRWPTAQQDITYSNWAVGKPSRRGSKECIQVDQMGFWSDEDCNNVRYFICEVQMSPGKPVPTKPSVSTGQGQCPEPVINVYINTNLDGDSSSNLISSKDVKLSDSGYQVLVNNKINLDKNAAGGNGNIAKTTTESYYDQLNGLGGL</sequence>
<gene>
    <name evidence="6" type="primary">LOC114334535</name>
</gene>
<dbReference type="OrthoDB" id="7357196at2759"/>
<keyword evidence="5" id="KW-1185">Reference proteome</keyword>
<dbReference type="InterPro" id="IPR050111">
    <property type="entry name" value="C-type_lectin/snaclec_domain"/>
</dbReference>
<evidence type="ECO:0000313" key="5">
    <source>
        <dbReference type="Proteomes" id="UP001652700"/>
    </source>
</evidence>
<feature type="chain" id="PRO_5027612808" evidence="2">
    <location>
        <begin position="22"/>
        <end position="612"/>
    </location>
</feature>
<dbReference type="SMART" id="SM00034">
    <property type="entry name" value="CLECT"/>
    <property type="match status" value="3"/>
</dbReference>
<accession>A0A6P7G028</accession>
<dbReference type="InterPro" id="IPR001304">
    <property type="entry name" value="C-type_lectin-like"/>
</dbReference>
<dbReference type="EnsemblMetazoa" id="XM_028284601.2">
    <property type="protein sequence ID" value="XP_028140402.1"/>
    <property type="gene ID" value="LOC114334535"/>
</dbReference>
<keyword evidence="1" id="KW-1015">Disulfide bond</keyword>
<dbReference type="InterPro" id="IPR018378">
    <property type="entry name" value="C-type_lectin_CS"/>
</dbReference>
<evidence type="ECO:0000259" key="3">
    <source>
        <dbReference type="PROSITE" id="PS50041"/>
    </source>
</evidence>
<dbReference type="SUPFAM" id="SSF56436">
    <property type="entry name" value="C-type lectin-like"/>
    <property type="match status" value="3"/>
</dbReference>
<feature type="signal peptide" evidence="2">
    <location>
        <begin position="1"/>
        <end position="21"/>
    </location>
</feature>
<organism evidence="6">
    <name type="scientific">Diabrotica virgifera virgifera</name>
    <name type="common">western corn rootworm</name>
    <dbReference type="NCBI Taxonomy" id="50390"/>
    <lineage>
        <taxon>Eukaryota</taxon>
        <taxon>Metazoa</taxon>
        <taxon>Ecdysozoa</taxon>
        <taxon>Arthropoda</taxon>
        <taxon>Hexapoda</taxon>
        <taxon>Insecta</taxon>
        <taxon>Pterygota</taxon>
        <taxon>Neoptera</taxon>
        <taxon>Endopterygota</taxon>
        <taxon>Coleoptera</taxon>
        <taxon>Polyphaga</taxon>
        <taxon>Cucujiformia</taxon>
        <taxon>Chrysomeloidea</taxon>
        <taxon>Chrysomelidae</taxon>
        <taxon>Galerucinae</taxon>
        <taxon>Diabroticina</taxon>
        <taxon>Diabroticites</taxon>
        <taxon>Diabrotica</taxon>
    </lineage>
</organism>
<dbReference type="Pfam" id="PF00059">
    <property type="entry name" value="Lectin_C"/>
    <property type="match status" value="3"/>
</dbReference>
<feature type="domain" description="C-type lectin" evidence="3">
    <location>
        <begin position="401"/>
        <end position="517"/>
    </location>
</feature>
<dbReference type="PROSITE" id="PS00615">
    <property type="entry name" value="C_TYPE_LECTIN_1"/>
    <property type="match status" value="3"/>
</dbReference>
<dbReference type="RefSeq" id="XP_028140402.1">
    <property type="nucleotide sequence ID" value="XM_028284601.1"/>
</dbReference>
<dbReference type="PROSITE" id="PS50041">
    <property type="entry name" value="C_TYPE_LECTIN_2"/>
    <property type="match status" value="3"/>
</dbReference>
<dbReference type="Proteomes" id="UP001652700">
    <property type="component" value="Unplaced"/>
</dbReference>
<evidence type="ECO:0000313" key="4">
    <source>
        <dbReference type="EnsemblMetazoa" id="XP_028140402.1"/>
    </source>
</evidence>
<dbReference type="InterPro" id="IPR016187">
    <property type="entry name" value="CTDL_fold"/>
</dbReference>
<dbReference type="KEGG" id="dvv:114334535"/>
<evidence type="ECO:0000313" key="6">
    <source>
        <dbReference type="RefSeq" id="XP_028140402.1"/>
    </source>
</evidence>
<dbReference type="AlphaFoldDB" id="A0A6P7G028"/>